<dbReference type="InterPro" id="IPR050738">
    <property type="entry name" value="Sulfatase"/>
</dbReference>
<feature type="region of interest" description="Disordered" evidence="2">
    <location>
        <begin position="463"/>
        <end position="490"/>
    </location>
</feature>
<keyword evidence="6" id="KW-1185">Reference proteome</keyword>
<organism evidence="5 6">
    <name type="scientific">Rubritalea profundi</name>
    <dbReference type="NCBI Taxonomy" id="1658618"/>
    <lineage>
        <taxon>Bacteria</taxon>
        <taxon>Pseudomonadati</taxon>
        <taxon>Verrucomicrobiota</taxon>
        <taxon>Verrucomicrobiia</taxon>
        <taxon>Verrucomicrobiales</taxon>
        <taxon>Rubritaleaceae</taxon>
        <taxon>Rubritalea</taxon>
    </lineage>
</organism>
<comment type="caution">
    <text evidence="5">The sequence shown here is derived from an EMBL/GenBank/DDBJ whole genome shotgun (WGS) entry which is preliminary data.</text>
</comment>
<evidence type="ECO:0000313" key="6">
    <source>
        <dbReference type="Proteomes" id="UP000239907"/>
    </source>
</evidence>
<dbReference type="Gene3D" id="3.40.720.10">
    <property type="entry name" value="Alkaline Phosphatase, subunit A"/>
    <property type="match status" value="1"/>
</dbReference>
<evidence type="ECO:0000313" key="5">
    <source>
        <dbReference type="EMBL" id="PQJ28160.1"/>
    </source>
</evidence>
<dbReference type="AlphaFoldDB" id="A0A2S7U0R0"/>
<proteinExistence type="inferred from homology"/>
<name>A0A2S7U0R0_9BACT</name>
<evidence type="ECO:0000256" key="2">
    <source>
        <dbReference type="SAM" id="MobiDB-lite"/>
    </source>
</evidence>
<protein>
    <recommendedName>
        <fullName evidence="4">Sulfatase N-terminal domain-containing protein</fullName>
    </recommendedName>
</protein>
<evidence type="ECO:0000256" key="3">
    <source>
        <dbReference type="SAM" id="SignalP"/>
    </source>
</evidence>
<dbReference type="SUPFAM" id="SSF53649">
    <property type="entry name" value="Alkaline phosphatase-like"/>
    <property type="match status" value="1"/>
</dbReference>
<comment type="similarity">
    <text evidence="1">Belongs to the sulfatase family.</text>
</comment>
<accession>A0A2S7U0R0</accession>
<dbReference type="InterPro" id="IPR000917">
    <property type="entry name" value="Sulfatase_N"/>
</dbReference>
<dbReference type="Gene3D" id="3.30.1120.10">
    <property type="match status" value="1"/>
</dbReference>
<dbReference type="CDD" id="cd16144">
    <property type="entry name" value="ARS_like"/>
    <property type="match status" value="1"/>
</dbReference>
<feature type="domain" description="Sulfatase N-terminal" evidence="4">
    <location>
        <begin position="33"/>
        <end position="336"/>
    </location>
</feature>
<sequence length="490" mass="54846">MKKSIQSVFLLAIAICFSHVICSELSAAEKRKPNVIILFTDDQGYADVGVHGSRLMKTPHIDRLAKNGIRFTGGYVTAPQCGPSRAGIMTGQYQQKFAMEANAASFKSFGLSTTIDIFPQYMKKAGYVTAGLGKWHLGEKLPQYQPGKRGFDWTWGMPGSPTKLNGKDYPRQHHTATSTHNTEKLTIGAVDYIKKNRNKPFFMYLAYHVPHAPYRSVSKWMDKNTDVKDKNKRILAGMISELDSSVGRIMAALTEHKLEENTIVFFISDNGAQLAPKYPHTVGSNDPLKGKKGTLYEGGIRVPWIVQWKGTIKKGQVSDEPVSSLDLLPTALAAAGRKDLVSKKLDGVDLLPFFSGKAKTIPKRPLYFRWMGHMAIREGDWKLVRAINGRNGPPGNFELYNLSDDFKETKDLAKKNPQAVERLRKKLFAWNSTLTAPGWITKTQVPWLTGIYGKAGMTPYKAEGYTGRLPGEVSSRKPREPKPRKKRRER</sequence>
<evidence type="ECO:0000259" key="4">
    <source>
        <dbReference type="Pfam" id="PF00884"/>
    </source>
</evidence>
<feature type="chain" id="PRO_5015431617" description="Sulfatase N-terminal domain-containing protein" evidence="3">
    <location>
        <begin position="28"/>
        <end position="490"/>
    </location>
</feature>
<dbReference type="EMBL" id="MQWA01000001">
    <property type="protein sequence ID" value="PQJ28160.1"/>
    <property type="molecule type" value="Genomic_DNA"/>
</dbReference>
<dbReference type="Proteomes" id="UP000239907">
    <property type="component" value="Unassembled WGS sequence"/>
</dbReference>
<keyword evidence="3" id="KW-0732">Signal</keyword>
<dbReference type="RefSeq" id="WP_165788689.1">
    <property type="nucleotide sequence ID" value="NZ_MQWA01000001.1"/>
</dbReference>
<evidence type="ECO:0000256" key="1">
    <source>
        <dbReference type="ARBA" id="ARBA00008779"/>
    </source>
</evidence>
<gene>
    <name evidence="5" type="ORF">BSZ32_06360</name>
</gene>
<dbReference type="InterPro" id="IPR017850">
    <property type="entry name" value="Alkaline_phosphatase_core_sf"/>
</dbReference>
<dbReference type="Pfam" id="PF00884">
    <property type="entry name" value="Sulfatase"/>
    <property type="match status" value="1"/>
</dbReference>
<dbReference type="PANTHER" id="PTHR42693:SF33">
    <property type="entry name" value="ARYLSULFATASE"/>
    <property type="match status" value="1"/>
</dbReference>
<reference evidence="5 6" key="1">
    <citation type="submission" date="2016-12" db="EMBL/GenBank/DDBJ databases">
        <title>Study of bacterial adaptation to deep sea.</title>
        <authorList>
            <person name="Song J."/>
            <person name="Yoshizawa S."/>
            <person name="Kogure K."/>
        </authorList>
    </citation>
    <scope>NUCLEOTIDE SEQUENCE [LARGE SCALE GENOMIC DNA]</scope>
    <source>
        <strain evidence="5 6">SAORIC-165</strain>
    </source>
</reference>
<feature type="signal peptide" evidence="3">
    <location>
        <begin position="1"/>
        <end position="27"/>
    </location>
</feature>
<dbReference type="GO" id="GO:0004065">
    <property type="term" value="F:arylsulfatase activity"/>
    <property type="evidence" value="ECO:0007669"/>
    <property type="project" value="TreeGrafter"/>
</dbReference>
<dbReference type="PANTHER" id="PTHR42693">
    <property type="entry name" value="ARYLSULFATASE FAMILY MEMBER"/>
    <property type="match status" value="1"/>
</dbReference>